<dbReference type="InterPro" id="IPR013320">
    <property type="entry name" value="ConA-like_dom_sf"/>
</dbReference>
<feature type="domain" description="GH16" evidence="2">
    <location>
        <begin position="48"/>
        <end position="304"/>
    </location>
</feature>
<dbReference type="SUPFAM" id="SSF49899">
    <property type="entry name" value="Concanavalin A-like lectins/glucanases"/>
    <property type="match status" value="1"/>
</dbReference>
<evidence type="ECO:0000259" key="2">
    <source>
        <dbReference type="PROSITE" id="PS51762"/>
    </source>
</evidence>
<dbReference type="AlphaFoldDB" id="A0AAD6XNJ4"/>
<gene>
    <name evidence="3" type="ORF">B0H15DRAFT_922230</name>
</gene>
<keyword evidence="3" id="KW-0378">Hydrolase</keyword>
<dbReference type="PROSITE" id="PS51762">
    <property type="entry name" value="GH16_2"/>
    <property type="match status" value="1"/>
</dbReference>
<feature type="signal peptide" evidence="1">
    <location>
        <begin position="1"/>
        <end position="18"/>
    </location>
</feature>
<organism evidence="3 4">
    <name type="scientific">Mycena belliarum</name>
    <dbReference type="NCBI Taxonomy" id="1033014"/>
    <lineage>
        <taxon>Eukaryota</taxon>
        <taxon>Fungi</taxon>
        <taxon>Dikarya</taxon>
        <taxon>Basidiomycota</taxon>
        <taxon>Agaricomycotina</taxon>
        <taxon>Agaricomycetes</taxon>
        <taxon>Agaricomycetidae</taxon>
        <taxon>Agaricales</taxon>
        <taxon>Marasmiineae</taxon>
        <taxon>Mycenaceae</taxon>
        <taxon>Mycena</taxon>
    </lineage>
</organism>
<accession>A0AAD6XNJ4</accession>
<protein>
    <submittedName>
        <fullName evidence="3">Glycoside hydrolase family 16 protein</fullName>
    </submittedName>
</protein>
<dbReference type="CDD" id="cd02181">
    <property type="entry name" value="GH16_fungal_Lam16A_glucanase"/>
    <property type="match status" value="1"/>
</dbReference>
<dbReference type="InterPro" id="IPR050546">
    <property type="entry name" value="Glycosyl_Hydrlase_16"/>
</dbReference>
<dbReference type="Gene3D" id="2.60.120.200">
    <property type="match status" value="1"/>
</dbReference>
<evidence type="ECO:0000313" key="3">
    <source>
        <dbReference type="EMBL" id="KAJ7091448.1"/>
    </source>
</evidence>
<dbReference type="GO" id="GO:0009251">
    <property type="term" value="P:glucan catabolic process"/>
    <property type="evidence" value="ECO:0007669"/>
    <property type="project" value="TreeGrafter"/>
</dbReference>
<dbReference type="PANTHER" id="PTHR10963">
    <property type="entry name" value="GLYCOSYL HYDROLASE-RELATED"/>
    <property type="match status" value="1"/>
</dbReference>
<reference evidence="3" key="1">
    <citation type="submission" date="2023-03" db="EMBL/GenBank/DDBJ databases">
        <title>Massive genome expansion in bonnet fungi (Mycena s.s.) driven by repeated elements and novel gene families across ecological guilds.</title>
        <authorList>
            <consortium name="Lawrence Berkeley National Laboratory"/>
            <person name="Harder C.B."/>
            <person name="Miyauchi S."/>
            <person name="Viragh M."/>
            <person name="Kuo A."/>
            <person name="Thoen E."/>
            <person name="Andreopoulos B."/>
            <person name="Lu D."/>
            <person name="Skrede I."/>
            <person name="Drula E."/>
            <person name="Henrissat B."/>
            <person name="Morin E."/>
            <person name="Kohler A."/>
            <person name="Barry K."/>
            <person name="LaButti K."/>
            <person name="Morin E."/>
            <person name="Salamov A."/>
            <person name="Lipzen A."/>
            <person name="Mereny Z."/>
            <person name="Hegedus B."/>
            <person name="Baldrian P."/>
            <person name="Stursova M."/>
            <person name="Weitz H."/>
            <person name="Taylor A."/>
            <person name="Grigoriev I.V."/>
            <person name="Nagy L.G."/>
            <person name="Martin F."/>
            <person name="Kauserud H."/>
        </authorList>
    </citation>
    <scope>NUCLEOTIDE SEQUENCE</scope>
    <source>
        <strain evidence="3">CBHHK173m</strain>
    </source>
</reference>
<dbReference type="Proteomes" id="UP001222325">
    <property type="component" value="Unassembled WGS sequence"/>
</dbReference>
<feature type="chain" id="PRO_5041917606" evidence="1">
    <location>
        <begin position="19"/>
        <end position="332"/>
    </location>
</feature>
<dbReference type="EMBL" id="JARJCN010000020">
    <property type="protein sequence ID" value="KAJ7091448.1"/>
    <property type="molecule type" value="Genomic_DNA"/>
</dbReference>
<proteinExistence type="predicted"/>
<keyword evidence="4" id="KW-1185">Reference proteome</keyword>
<comment type="caution">
    <text evidence="3">The sequence shown here is derived from an EMBL/GenBank/DDBJ whole genome shotgun (WGS) entry which is preliminary data.</text>
</comment>
<dbReference type="GO" id="GO:0004553">
    <property type="term" value="F:hydrolase activity, hydrolyzing O-glycosyl compounds"/>
    <property type="evidence" value="ECO:0007669"/>
    <property type="project" value="InterPro"/>
</dbReference>
<dbReference type="InterPro" id="IPR000757">
    <property type="entry name" value="Beta-glucanase-like"/>
</dbReference>
<keyword evidence="1" id="KW-0732">Signal</keyword>
<dbReference type="PANTHER" id="PTHR10963:SF24">
    <property type="entry name" value="GLYCOSIDASE C21B10.07-RELATED"/>
    <property type="match status" value="1"/>
</dbReference>
<dbReference type="Pfam" id="PF26113">
    <property type="entry name" value="GH16_XgeA"/>
    <property type="match status" value="1"/>
</dbReference>
<name>A0AAD6XNJ4_9AGAR</name>
<evidence type="ECO:0000313" key="4">
    <source>
        <dbReference type="Proteomes" id="UP001222325"/>
    </source>
</evidence>
<sequence length="332" mass="35217">MPAVTPLVLLALPLVALAAPHLDFNRTTAHAHRRAAHQARATTYKLKDHYTGKDFLSWNFFSNDDPTHGNVNYLSKSDAVAKGLAYVQDDGTAILAVDDKSTLKPGQNRNSVRISSPKSYSMGLFIADIFAMPHGPTVWPAYWTVGPNWPNGGEIDLIEGVGDSDTNQITLHTSAGCTLDPATSNRFSGKHTSTTDCKSGNGANNGCGITAAAPAVYGHAFNMVAGGVYAHIVADSGIKVWHFPRSAIPADITAQKPNPDNWGTPVAVFSSSSCDISQHFFDHVLTFDTTLCGDWAGAAFPGGPSACAAAVADPSNYATSKWMLNYVSIYGS</sequence>
<evidence type="ECO:0000256" key="1">
    <source>
        <dbReference type="SAM" id="SignalP"/>
    </source>
</evidence>